<evidence type="ECO:0000313" key="2">
    <source>
        <dbReference type="EMBL" id="CAB4199903.1"/>
    </source>
</evidence>
<evidence type="ECO:0000313" key="1">
    <source>
        <dbReference type="EMBL" id="CAB4172111.1"/>
    </source>
</evidence>
<dbReference type="EMBL" id="LR796874">
    <property type="protein sequence ID" value="CAB4172111.1"/>
    <property type="molecule type" value="Genomic_DNA"/>
</dbReference>
<dbReference type="EMBL" id="LR797303">
    <property type="protein sequence ID" value="CAB4199903.1"/>
    <property type="molecule type" value="Genomic_DNA"/>
</dbReference>
<accession>A0A6J5RRK2</accession>
<reference evidence="2" key="1">
    <citation type="submission" date="2020-05" db="EMBL/GenBank/DDBJ databases">
        <authorList>
            <person name="Chiriac C."/>
            <person name="Salcher M."/>
            <person name="Ghai R."/>
            <person name="Kavagutti S V."/>
        </authorList>
    </citation>
    <scope>NUCLEOTIDE SEQUENCE</scope>
</reference>
<proteinExistence type="predicted"/>
<protein>
    <submittedName>
        <fullName evidence="2">Uncharacterized protein</fullName>
    </submittedName>
</protein>
<sequence>MSTLTTAGIIFGDSSVQNTAATAISTANVMSAVAGQTYLGVGTIGSFMSSNTTLAYPGTSVSGNKLFYISNLVYVSAFPWSGNLAEIYPIGNRLNVTASFNPSSTSAGGNGTVFTCVTSGTWRVIGTTTTAAIFDSCGNQTKFGSNLYIRIA</sequence>
<gene>
    <name evidence="2" type="ORF">UFOVP1348_17</name>
    <name evidence="1" type="ORF">UFOVP924_46</name>
</gene>
<name>A0A6J5RRK2_9CAUD</name>
<organism evidence="2">
    <name type="scientific">uncultured Caudovirales phage</name>
    <dbReference type="NCBI Taxonomy" id="2100421"/>
    <lineage>
        <taxon>Viruses</taxon>
        <taxon>Duplodnaviria</taxon>
        <taxon>Heunggongvirae</taxon>
        <taxon>Uroviricota</taxon>
        <taxon>Caudoviricetes</taxon>
        <taxon>Peduoviridae</taxon>
        <taxon>Maltschvirus</taxon>
        <taxon>Maltschvirus maltsch</taxon>
    </lineage>
</organism>